<keyword evidence="5 6" id="KW-0472">Membrane</keyword>
<sequence length="215" mass="24452">MGSGSGSFLKVLLKNFDVLAGPVISLLYPLYASVRAIESESRADDRQWLTYWVLYSMLTLLELSFARVIECLLEVEYRIPIWSYAKLTFTCWLVIPYFSGASYVYEHYLRPFFINPQQTINIWLTSRGVVATDIDACSSNNEHIVCSPGAHNALLDSGAFKKLARLVEHQSYNQNVPIWVCQTSDYGDGIAFNNRRVPTILNSHTNALRESNSFY</sequence>
<evidence type="ECO:0000313" key="8">
    <source>
        <dbReference type="Proteomes" id="UP000436088"/>
    </source>
</evidence>
<name>A0A6A2Y9M8_HIBSY</name>
<comment type="caution">
    <text evidence="7">The sequence shown here is derived from an EMBL/GenBank/DDBJ whole genome shotgun (WGS) entry which is preliminary data.</text>
</comment>
<dbReference type="GO" id="GO:0016020">
    <property type="term" value="C:membrane"/>
    <property type="evidence" value="ECO:0007669"/>
    <property type="project" value="UniProtKB-SubCell"/>
</dbReference>
<comment type="subcellular location">
    <subcellularLocation>
        <location evidence="1 6">Membrane</location>
        <topology evidence="1 6">Multi-pass membrane protein</topology>
    </subcellularLocation>
</comment>
<evidence type="ECO:0000313" key="7">
    <source>
        <dbReference type="EMBL" id="KAE8670769.1"/>
    </source>
</evidence>
<evidence type="ECO:0000256" key="1">
    <source>
        <dbReference type="ARBA" id="ARBA00004141"/>
    </source>
</evidence>
<dbReference type="InterPro" id="IPR004345">
    <property type="entry name" value="TB2_DP1_HVA22"/>
</dbReference>
<evidence type="ECO:0000256" key="2">
    <source>
        <dbReference type="ARBA" id="ARBA00008573"/>
    </source>
</evidence>
<evidence type="ECO:0000256" key="4">
    <source>
        <dbReference type="ARBA" id="ARBA00022989"/>
    </source>
</evidence>
<dbReference type="Pfam" id="PF03134">
    <property type="entry name" value="TB2_DP1_HVA22"/>
    <property type="match status" value="1"/>
</dbReference>
<keyword evidence="8" id="KW-1185">Reference proteome</keyword>
<evidence type="ECO:0000256" key="5">
    <source>
        <dbReference type="ARBA" id="ARBA00023136"/>
    </source>
</evidence>
<protein>
    <recommendedName>
        <fullName evidence="6">HVA22-like protein</fullName>
    </recommendedName>
</protein>
<dbReference type="PANTHER" id="PTHR12300">
    <property type="entry name" value="HVA22-LIKE PROTEINS"/>
    <property type="match status" value="1"/>
</dbReference>
<accession>A0A6A2Y9M8</accession>
<proteinExistence type="inferred from homology"/>
<dbReference type="EMBL" id="VEPZ02001503">
    <property type="protein sequence ID" value="KAE8670769.1"/>
    <property type="molecule type" value="Genomic_DNA"/>
</dbReference>
<reference evidence="7" key="1">
    <citation type="submission" date="2019-09" db="EMBL/GenBank/DDBJ databases">
        <title>Draft genome information of white flower Hibiscus syriacus.</title>
        <authorList>
            <person name="Kim Y.-M."/>
        </authorList>
    </citation>
    <scope>NUCLEOTIDE SEQUENCE [LARGE SCALE GENOMIC DNA]</scope>
    <source>
        <strain evidence="7">YM2019G1</strain>
    </source>
</reference>
<organism evidence="7 8">
    <name type="scientific">Hibiscus syriacus</name>
    <name type="common">Rose of Sharon</name>
    <dbReference type="NCBI Taxonomy" id="106335"/>
    <lineage>
        <taxon>Eukaryota</taxon>
        <taxon>Viridiplantae</taxon>
        <taxon>Streptophyta</taxon>
        <taxon>Embryophyta</taxon>
        <taxon>Tracheophyta</taxon>
        <taxon>Spermatophyta</taxon>
        <taxon>Magnoliopsida</taxon>
        <taxon>eudicotyledons</taxon>
        <taxon>Gunneridae</taxon>
        <taxon>Pentapetalae</taxon>
        <taxon>rosids</taxon>
        <taxon>malvids</taxon>
        <taxon>Malvales</taxon>
        <taxon>Malvaceae</taxon>
        <taxon>Malvoideae</taxon>
        <taxon>Hibiscus</taxon>
    </lineage>
</organism>
<evidence type="ECO:0000256" key="6">
    <source>
        <dbReference type="RuleBase" id="RU362006"/>
    </source>
</evidence>
<feature type="transmembrane region" description="Helical" evidence="6">
    <location>
        <begin position="81"/>
        <end position="105"/>
    </location>
</feature>
<keyword evidence="3 6" id="KW-0812">Transmembrane</keyword>
<feature type="transmembrane region" description="Helical" evidence="6">
    <location>
        <begin position="49"/>
        <end position="69"/>
    </location>
</feature>
<dbReference type="PANTHER" id="PTHR12300:SF161">
    <property type="entry name" value="RECEPTOR EXPRESSION-ENHANCING PROTEIN"/>
    <property type="match status" value="1"/>
</dbReference>
<dbReference type="Proteomes" id="UP000436088">
    <property type="component" value="Unassembled WGS sequence"/>
</dbReference>
<dbReference type="AlphaFoldDB" id="A0A6A2Y9M8"/>
<evidence type="ECO:0000256" key="3">
    <source>
        <dbReference type="ARBA" id="ARBA00022692"/>
    </source>
</evidence>
<comment type="similarity">
    <text evidence="2 6">Belongs to the DP1 family.</text>
</comment>
<keyword evidence="4 6" id="KW-1133">Transmembrane helix</keyword>
<feature type="transmembrane region" description="Helical" evidence="6">
    <location>
        <begin position="18"/>
        <end position="37"/>
    </location>
</feature>
<gene>
    <name evidence="7" type="ORF">F3Y22_tig00112107pilonHSYRG00020</name>
</gene>